<protein>
    <submittedName>
        <fullName evidence="5">Transmembrane domain-containing protein</fullName>
    </submittedName>
</protein>
<name>A0A0N4ZK02_PARTI</name>
<feature type="compositionally biased region" description="Low complexity" evidence="2">
    <location>
        <begin position="506"/>
        <end position="519"/>
    </location>
</feature>
<feature type="transmembrane region" description="Helical" evidence="3">
    <location>
        <begin position="401"/>
        <end position="423"/>
    </location>
</feature>
<feature type="transmembrane region" description="Helical" evidence="3">
    <location>
        <begin position="449"/>
        <end position="473"/>
    </location>
</feature>
<keyword evidence="4" id="KW-1185">Reference proteome</keyword>
<keyword evidence="1" id="KW-0175">Coiled coil</keyword>
<dbReference type="WBParaSite" id="PTRK_0000844000.1">
    <property type="protein sequence ID" value="PTRK_0000844000.1"/>
    <property type="gene ID" value="PTRK_0000844000"/>
</dbReference>
<feature type="coiled-coil region" evidence="1">
    <location>
        <begin position="125"/>
        <end position="192"/>
    </location>
</feature>
<evidence type="ECO:0000256" key="1">
    <source>
        <dbReference type="SAM" id="Coils"/>
    </source>
</evidence>
<dbReference type="AlphaFoldDB" id="A0A0N4ZK02"/>
<evidence type="ECO:0000256" key="3">
    <source>
        <dbReference type="SAM" id="Phobius"/>
    </source>
</evidence>
<dbReference type="Proteomes" id="UP000038045">
    <property type="component" value="Unplaced"/>
</dbReference>
<reference evidence="5" key="1">
    <citation type="submission" date="2017-02" db="UniProtKB">
        <authorList>
            <consortium name="WormBaseParasite"/>
        </authorList>
    </citation>
    <scope>IDENTIFICATION</scope>
</reference>
<evidence type="ECO:0000313" key="4">
    <source>
        <dbReference type="Proteomes" id="UP000038045"/>
    </source>
</evidence>
<organism evidence="4 5">
    <name type="scientific">Parastrongyloides trichosuri</name>
    <name type="common">Possum-specific nematode worm</name>
    <dbReference type="NCBI Taxonomy" id="131310"/>
    <lineage>
        <taxon>Eukaryota</taxon>
        <taxon>Metazoa</taxon>
        <taxon>Ecdysozoa</taxon>
        <taxon>Nematoda</taxon>
        <taxon>Chromadorea</taxon>
        <taxon>Rhabditida</taxon>
        <taxon>Tylenchina</taxon>
        <taxon>Panagrolaimomorpha</taxon>
        <taxon>Strongyloidoidea</taxon>
        <taxon>Strongyloididae</taxon>
        <taxon>Parastrongyloides</taxon>
    </lineage>
</organism>
<proteinExistence type="predicted"/>
<feature type="transmembrane region" description="Helical" evidence="3">
    <location>
        <begin position="368"/>
        <end position="389"/>
    </location>
</feature>
<accession>A0A0N4ZK02</accession>
<feature type="transmembrane region" description="Helical" evidence="3">
    <location>
        <begin position="12"/>
        <end position="36"/>
    </location>
</feature>
<evidence type="ECO:0000313" key="5">
    <source>
        <dbReference type="WBParaSite" id="PTRK_0000844000.1"/>
    </source>
</evidence>
<feature type="region of interest" description="Disordered" evidence="2">
    <location>
        <begin position="478"/>
        <end position="519"/>
    </location>
</feature>
<feature type="compositionally biased region" description="Basic residues" evidence="2">
    <location>
        <begin position="491"/>
        <end position="505"/>
    </location>
</feature>
<evidence type="ECO:0000256" key="2">
    <source>
        <dbReference type="SAM" id="MobiDB-lite"/>
    </source>
</evidence>
<keyword evidence="3" id="KW-0472">Membrane</keyword>
<sequence>MASKENGGNKHRCCCACGALFIWFVVTTLALFFFVYPYVGFVKDRMDDVSSFQDKASNIMNIVNDLKEFMGSISEVQGNISNSDFWREKLMSSSIKFNNLSDAFIRRETKEKILDFTNKYNFKKINDLVDKYTALNKEFDELVAANKTEELIEFRIKNEEDLEKGKEYLEMKEEAMKEIKNIESEVKKDIETSNEKYKKKGEMFKDIDYLFNLEKETITKLKEDFSKLTNDINILEIKLPNNIKLDDIFKRLEEFIDFFVEFKKNVSSKLYPIFVSSIHKKNGVVKVNGNEVTDGIVVAIHSCYFIDHKFNVNGEEQGSQLSMPKMDFNTMKDLLLENHDTSVILKKDGTSGDEIEVCSSWGRNQATLYKVLIVVAIVLFVSYFLIIIFSCCNLCTGYKCAIVPVIFSVFMVICAIILMTVTYSSKPKQLSSEGEKYYLLTIPNYVDKWALGCVWTLLIGYSLILLIFVYNLYVTQKGSSSKGGKLESGKNMKKSRRRESNKKSSRSSNSITSSSTTEN</sequence>
<keyword evidence="3" id="KW-1133">Transmembrane helix</keyword>
<keyword evidence="3" id="KW-0812">Transmembrane</keyword>